<sequence>MGNHAVFNMAHKRGMDAGKGTGRQSKIFNAHFGDLFQHHVDHIVPVAEMVMEGDGHAVLQAALFDGLPEAVHNFIIVTHAFKKGMGRFFRHARKGPVLRADFRDVGNAAHIQCHLKPPPPLRAGPLRPAR</sequence>
<dbReference type="EMBL" id="VSSQ01121637">
    <property type="protein sequence ID" value="MPN53949.1"/>
    <property type="molecule type" value="Genomic_DNA"/>
</dbReference>
<organism evidence="1">
    <name type="scientific">bioreactor metagenome</name>
    <dbReference type="NCBI Taxonomy" id="1076179"/>
    <lineage>
        <taxon>unclassified sequences</taxon>
        <taxon>metagenomes</taxon>
        <taxon>ecological metagenomes</taxon>
    </lineage>
</organism>
<proteinExistence type="predicted"/>
<gene>
    <name evidence="1" type="ORF">SDC9_201618</name>
</gene>
<reference evidence="1" key="1">
    <citation type="submission" date="2019-08" db="EMBL/GenBank/DDBJ databases">
        <authorList>
            <person name="Kucharzyk K."/>
            <person name="Murdoch R.W."/>
            <person name="Higgins S."/>
            <person name="Loffler F."/>
        </authorList>
    </citation>
    <scope>NUCLEOTIDE SEQUENCE</scope>
</reference>
<comment type="caution">
    <text evidence="1">The sequence shown here is derived from an EMBL/GenBank/DDBJ whole genome shotgun (WGS) entry which is preliminary data.</text>
</comment>
<name>A0A645IU66_9ZZZZ</name>
<accession>A0A645IU66</accession>
<protein>
    <submittedName>
        <fullName evidence="1">Uncharacterized protein</fullName>
    </submittedName>
</protein>
<evidence type="ECO:0000313" key="1">
    <source>
        <dbReference type="EMBL" id="MPN53949.1"/>
    </source>
</evidence>
<dbReference type="AlphaFoldDB" id="A0A645IU66"/>